<evidence type="ECO:0000256" key="3">
    <source>
        <dbReference type="ARBA" id="ARBA00022606"/>
    </source>
</evidence>
<evidence type="ECO:0000256" key="9">
    <source>
        <dbReference type="ARBA" id="ARBA00023224"/>
    </source>
</evidence>
<dbReference type="Proteomes" id="UP000801492">
    <property type="component" value="Unassembled WGS sequence"/>
</dbReference>
<evidence type="ECO:0000256" key="2">
    <source>
        <dbReference type="ARBA" id="ARBA00022475"/>
    </source>
</evidence>
<accession>A0A8K0CLJ7</accession>
<feature type="transmembrane region" description="Helical" evidence="10">
    <location>
        <begin position="284"/>
        <end position="304"/>
    </location>
</feature>
<organism evidence="11 12">
    <name type="scientific">Ignelater luminosus</name>
    <name type="common">Cucubano</name>
    <name type="synonym">Pyrophorus luminosus</name>
    <dbReference type="NCBI Taxonomy" id="2038154"/>
    <lineage>
        <taxon>Eukaryota</taxon>
        <taxon>Metazoa</taxon>
        <taxon>Ecdysozoa</taxon>
        <taxon>Arthropoda</taxon>
        <taxon>Hexapoda</taxon>
        <taxon>Insecta</taxon>
        <taxon>Pterygota</taxon>
        <taxon>Neoptera</taxon>
        <taxon>Endopterygota</taxon>
        <taxon>Coleoptera</taxon>
        <taxon>Polyphaga</taxon>
        <taxon>Elateriformia</taxon>
        <taxon>Elateroidea</taxon>
        <taxon>Elateridae</taxon>
        <taxon>Agrypninae</taxon>
        <taxon>Pyrophorini</taxon>
        <taxon>Ignelater</taxon>
    </lineage>
</organism>
<keyword evidence="9 10" id="KW-0807">Transducer</keyword>
<dbReference type="GO" id="GO:0004984">
    <property type="term" value="F:olfactory receptor activity"/>
    <property type="evidence" value="ECO:0007669"/>
    <property type="project" value="InterPro"/>
</dbReference>
<evidence type="ECO:0000256" key="10">
    <source>
        <dbReference type="RuleBase" id="RU351113"/>
    </source>
</evidence>
<dbReference type="GO" id="GO:0005549">
    <property type="term" value="F:odorant binding"/>
    <property type="evidence" value="ECO:0007669"/>
    <property type="project" value="InterPro"/>
</dbReference>
<name>A0A8K0CLJ7_IGNLU</name>
<evidence type="ECO:0000313" key="12">
    <source>
        <dbReference type="Proteomes" id="UP000801492"/>
    </source>
</evidence>
<keyword evidence="12" id="KW-1185">Reference proteome</keyword>
<keyword evidence="6 10" id="KW-1133">Transmembrane helix</keyword>
<evidence type="ECO:0000256" key="1">
    <source>
        <dbReference type="ARBA" id="ARBA00004651"/>
    </source>
</evidence>
<keyword evidence="2" id="KW-1003">Cell membrane</keyword>
<comment type="caution">
    <text evidence="10">Lacks conserved residue(s) required for the propagation of feature annotation.</text>
</comment>
<gene>
    <name evidence="11" type="ORF">ILUMI_18912</name>
</gene>
<keyword evidence="8 10" id="KW-0675">Receptor</keyword>
<feature type="transmembrane region" description="Helical" evidence="10">
    <location>
        <begin position="252"/>
        <end position="278"/>
    </location>
</feature>
<comment type="similarity">
    <text evidence="10">Belongs to the insect chemoreceptor superfamily. Heteromeric odorant receptor channel (TC 1.A.69) family.</text>
</comment>
<dbReference type="Pfam" id="PF02949">
    <property type="entry name" value="7tm_6"/>
    <property type="match status" value="1"/>
</dbReference>
<dbReference type="PANTHER" id="PTHR21137:SF35">
    <property type="entry name" value="ODORANT RECEPTOR 19A-RELATED"/>
    <property type="match status" value="1"/>
</dbReference>
<comment type="caution">
    <text evidence="11">The sequence shown here is derived from an EMBL/GenBank/DDBJ whole genome shotgun (WGS) entry which is preliminary data.</text>
</comment>
<evidence type="ECO:0000256" key="8">
    <source>
        <dbReference type="ARBA" id="ARBA00023170"/>
    </source>
</evidence>
<evidence type="ECO:0000256" key="5">
    <source>
        <dbReference type="ARBA" id="ARBA00022725"/>
    </source>
</evidence>
<dbReference type="AlphaFoldDB" id="A0A8K0CLJ7"/>
<dbReference type="EMBL" id="VTPC01084411">
    <property type="protein sequence ID" value="KAF2887261.1"/>
    <property type="molecule type" value="Genomic_DNA"/>
</dbReference>
<feature type="transmembrane region" description="Helical" evidence="10">
    <location>
        <begin position="67"/>
        <end position="86"/>
    </location>
</feature>
<dbReference type="GO" id="GO:0005886">
    <property type="term" value="C:plasma membrane"/>
    <property type="evidence" value="ECO:0007669"/>
    <property type="project" value="UniProtKB-SubCell"/>
</dbReference>
<evidence type="ECO:0000256" key="7">
    <source>
        <dbReference type="ARBA" id="ARBA00023136"/>
    </source>
</evidence>
<evidence type="ECO:0000313" key="11">
    <source>
        <dbReference type="EMBL" id="KAF2887261.1"/>
    </source>
</evidence>
<reference evidence="11" key="1">
    <citation type="submission" date="2019-08" db="EMBL/GenBank/DDBJ databases">
        <title>The genome of the North American firefly Photinus pyralis.</title>
        <authorList>
            <consortium name="Photinus pyralis genome working group"/>
            <person name="Fallon T.R."/>
            <person name="Sander Lower S.E."/>
            <person name="Weng J.-K."/>
        </authorList>
    </citation>
    <scope>NUCLEOTIDE SEQUENCE</scope>
    <source>
        <strain evidence="11">TRF0915ILg1</strain>
        <tissue evidence="11">Whole body</tissue>
    </source>
</reference>
<dbReference type="OrthoDB" id="6604226at2759"/>
<feature type="transmembrane region" description="Helical" evidence="10">
    <location>
        <begin position="37"/>
        <end position="55"/>
    </location>
</feature>
<keyword evidence="4 10" id="KW-0812">Transmembrane</keyword>
<dbReference type="GO" id="GO:0007165">
    <property type="term" value="P:signal transduction"/>
    <property type="evidence" value="ECO:0007669"/>
    <property type="project" value="UniProtKB-KW"/>
</dbReference>
<dbReference type="InterPro" id="IPR004117">
    <property type="entry name" value="7tm6_olfct_rcpt"/>
</dbReference>
<keyword evidence="3 10" id="KW-0716">Sensory transduction</keyword>
<keyword evidence="5 10" id="KW-0552">Olfaction</keyword>
<keyword evidence="7 10" id="KW-0472">Membrane</keyword>
<proteinExistence type="inferred from homology"/>
<feature type="transmembrane region" description="Helical" evidence="10">
    <location>
        <begin position="127"/>
        <end position="145"/>
    </location>
</feature>
<protein>
    <recommendedName>
        <fullName evidence="10">Odorant receptor</fullName>
    </recommendedName>
</protein>
<comment type="subcellular location">
    <subcellularLocation>
        <location evidence="1 10">Cell membrane</location>
        <topology evidence="1 10">Multi-pass membrane protein</topology>
    </subcellularLocation>
</comment>
<sequence length="392" mass="45269">MVKSNNADAFKMQCSMMTTTGVWPKENPSIYYKTKTVASWFFAIGLCVTMWMEALNDIKDFAKLSEILYIMVTVTAYIIKLSVFTYRKQSFLNMIKFLEDPVFASYPDQADHFMAKTISSSTIIAKVYRYLVMCCVVLFFFYPILDNKTLPFPFPYDLGKYTPFMFGFQLIGAGYDAWNNSCIDTLCTSLMGIAAAQLDILCEKIIHIKEQIVPQGDSEISEETDKDTIEKLKQCVEHHLAIMLLVDYIEHIFTMGLFAQFIASVIVICNTLFHFVLISISSQFFMLADYLMILLVQLFIYCWYGNEIIFKSGQLGEACYMSNWELSGNEVRLYLFMIMERSKKPLRITTMKLSELSLTTFASVNMLLDYNIKVFDLYVCVYFRYFSGPILV</sequence>
<evidence type="ECO:0000256" key="4">
    <source>
        <dbReference type="ARBA" id="ARBA00022692"/>
    </source>
</evidence>
<dbReference type="PANTHER" id="PTHR21137">
    <property type="entry name" value="ODORANT RECEPTOR"/>
    <property type="match status" value="1"/>
</dbReference>
<evidence type="ECO:0000256" key="6">
    <source>
        <dbReference type="ARBA" id="ARBA00022989"/>
    </source>
</evidence>